<protein>
    <submittedName>
        <fullName evidence="1">Uncharacterized protein</fullName>
    </submittedName>
</protein>
<dbReference type="Proteomes" id="UP000296049">
    <property type="component" value="Unassembled WGS sequence"/>
</dbReference>
<evidence type="ECO:0000313" key="1">
    <source>
        <dbReference type="EMBL" id="EOB04611.1"/>
    </source>
</evidence>
<accession>R0K3G8</accession>
<keyword evidence="2" id="KW-1185">Reference proteome</keyword>
<gene>
    <name evidence="1" type="ORF">Anapl_02784</name>
</gene>
<organism evidence="1 2">
    <name type="scientific">Anas platyrhynchos</name>
    <name type="common">Mallard</name>
    <name type="synonym">Anas boschas</name>
    <dbReference type="NCBI Taxonomy" id="8839"/>
    <lineage>
        <taxon>Eukaryota</taxon>
        <taxon>Metazoa</taxon>
        <taxon>Chordata</taxon>
        <taxon>Craniata</taxon>
        <taxon>Vertebrata</taxon>
        <taxon>Euteleostomi</taxon>
        <taxon>Archelosauria</taxon>
        <taxon>Archosauria</taxon>
        <taxon>Dinosauria</taxon>
        <taxon>Saurischia</taxon>
        <taxon>Theropoda</taxon>
        <taxon>Coelurosauria</taxon>
        <taxon>Aves</taxon>
        <taxon>Neognathae</taxon>
        <taxon>Galloanserae</taxon>
        <taxon>Anseriformes</taxon>
        <taxon>Anatidae</taxon>
        <taxon>Anatinae</taxon>
        <taxon>Anas</taxon>
    </lineage>
</organism>
<dbReference type="EMBL" id="KB742773">
    <property type="protein sequence ID" value="EOB04611.1"/>
    <property type="molecule type" value="Genomic_DNA"/>
</dbReference>
<reference evidence="2" key="1">
    <citation type="journal article" date="2013" name="Nat. Genet.">
        <title>The duck genome and transcriptome provide insight into an avian influenza virus reservoir species.</title>
        <authorList>
            <person name="Huang Y."/>
            <person name="Li Y."/>
            <person name="Burt D.W."/>
            <person name="Chen H."/>
            <person name="Zhang Y."/>
            <person name="Qian W."/>
            <person name="Kim H."/>
            <person name="Gan S."/>
            <person name="Zhao Y."/>
            <person name="Li J."/>
            <person name="Yi K."/>
            <person name="Feng H."/>
            <person name="Zhu P."/>
            <person name="Li B."/>
            <person name="Liu Q."/>
            <person name="Fairley S."/>
            <person name="Magor K.E."/>
            <person name="Du Z."/>
            <person name="Hu X."/>
            <person name="Goodman L."/>
            <person name="Tafer H."/>
            <person name="Vignal A."/>
            <person name="Lee T."/>
            <person name="Kim K.W."/>
            <person name="Sheng Z."/>
            <person name="An Y."/>
            <person name="Searle S."/>
            <person name="Herrero J."/>
            <person name="Groenen M.A."/>
            <person name="Crooijmans R.P."/>
            <person name="Faraut T."/>
            <person name="Cai Q."/>
            <person name="Webster R.G."/>
            <person name="Aldridge J.R."/>
            <person name="Warren W.C."/>
            <person name="Bartschat S."/>
            <person name="Kehr S."/>
            <person name="Marz M."/>
            <person name="Stadler P.F."/>
            <person name="Smith J."/>
            <person name="Kraus R.H."/>
            <person name="Zhao Y."/>
            <person name="Ren L."/>
            <person name="Fei J."/>
            <person name="Morisson M."/>
            <person name="Kaiser P."/>
            <person name="Griffin D.K."/>
            <person name="Rao M."/>
            <person name="Pitel F."/>
            <person name="Wang J."/>
            <person name="Li N."/>
        </authorList>
    </citation>
    <scope>NUCLEOTIDE SEQUENCE [LARGE SCALE GENOMIC DNA]</scope>
</reference>
<name>R0K3G8_ANAPL</name>
<evidence type="ECO:0000313" key="2">
    <source>
        <dbReference type="Proteomes" id="UP000296049"/>
    </source>
</evidence>
<dbReference type="AlphaFoldDB" id="R0K3G8"/>
<sequence>MDFESGMGPCLQECVSTAKGNCDGSSISNYYSLFTPSVSDVQIQLQGDIKFQVWEGSVNIVTCAFLALDLRACPQCHQGLQGEILWLVVRVYKIDVFTAQVFSCIFRFTDSVCAYPHCVFQQSPGLNLAINESLLNAALNESPGSSRTLTVLEQSDVVRPARCPAPRPGASRAAVWPSPMRDLQECRGTEMQPRSPLPLPRCPPEGLMDTLPRPLRIRQQGSSGQVSQTGKVILTTAPADKTCCVEEA</sequence>
<proteinExistence type="predicted"/>